<accession>A0A382SJN7</accession>
<gene>
    <name evidence="1" type="ORF">METZ01_LOCUS362943</name>
</gene>
<evidence type="ECO:0000313" key="1">
    <source>
        <dbReference type="EMBL" id="SVD10089.1"/>
    </source>
</evidence>
<feature type="non-terminal residue" evidence="1">
    <location>
        <position position="34"/>
    </location>
</feature>
<dbReference type="AlphaFoldDB" id="A0A382SJN7"/>
<protein>
    <submittedName>
        <fullName evidence="1">Uncharacterized protein</fullName>
    </submittedName>
</protein>
<sequence length="34" mass="3319">MDHKAALLALILVSSALAGCTGDPGEGGGDEFDS</sequence>
<organism evidence="1">
    <name type="scientific">marine metagenome</name>
    <dbReference type="NCBI Taxonomy" id="408172"/>
    <lineage>
        <taxon>unclassified sequences</taxon>
        <taxon>metagenomes</taxon>
        <taxon>ecological metagenomes</taxon>
    </lineage>
</organism>
<name>A0A382SJN7_9ZZZZ</name>
<reference evidence="1" key="1">
    <citation type="submission" date="2018-05" db="EMBL/GenBank/DDBJ databases">
        <authorList>
            <person name="Lanie J.A."/>
            <person name="Ng W.-L."/>
            <person name="Kazmierczak K.M."/>
            <person name="Andrzejewski T.M."/>
            <person name="Davidsen T.M."/>
            <person name="Wayne K.J."/>
            <person name="Tettelin H."/>
            <person name="Glass J.I."/>
            <person name="Rusch D."/>
            <person name="Podicherti R."/>
            <person name="Tsui H.-C.T."/>
            <person name="Winkler M.E."/>
        </authorList>
    </citation>
    <scope>NUCLEOTIDE SEQUENCE</scope>
</reference>
<proteinExistence type="predicted"/>
<dbReference type="EMBL" id="UINC01129596">
    <property type="protein sequence ID" value="SVD10089.1"/>
    <property type="molecule type" value="Genomic_DNA"/>
</dbReference>
<dbReference type="PROSITE" id="PS51257">
    <property type="entry name" value="PROKAR_LIPOPROTEIN"/>
    <property type="match status" value="1"/>
</dbReference>